<keyword evidence="1" id="KW-0472">Membrane</keyword>
<gene>
    <name evidence="2" type="ORF">QBC42DRAFT_235521</name>
</gene>
<accession>A0AAV9HAZ9</accession>
<keyword evidence="3" id="KW-1185">Reference proteome</keyword>
<evidence type="ECO:0000313" key="3">
    <source>
        <dbReference type="Proteomes" id="UP001321749"/>
    </source>
</evidence>
<comment type="caution">
    <text evidence="2">The sequence shown here is derived from an EMBL/GenBank/DDBJ whole genome shotgun (WGS) entry which is preliminary data.</text>
</comment>
<keyword evidence="1" id="KW-0812">Transmembrane</keyword>
<reference evidence="2" key="2">
    <citation type="submission" date="2023-06" db="EMBL/GenBank/DDBJ databases">
        <authorList>
            <consortium name="Lawrence Berkeley National Laboratory"/>
            <person name="Mondo S.J."/>
            <person name="Hensen N."/>
            <person name="Bonometti L."/>
            <person name="Westerberg I."/>
            <person name="Brannstrom I.O."/>
            <person name="Guillou S."/>
            <person name="Cros-Aarteil S."/>
            <person name="Calhoun S."/>
            <person name="Haridas S."/>
            <person name="Kuo A."/>
            <person name="Pangilinan J."/>
            <person name="Riley R."/>
            <person name="Labutti K."/>
            <person name="Andreopoulos B."/>
            <person name="Lipzen A."/>
            <person name="Chen C."/>
            <person name="Yanf M."/>
            <person name="Daum C."/>
            <person name="Ng V."/>
            <person name="Clum A."/>
            <person name="Steindorff A."/>
            <person name="Ohm R."/>
            <person name="Martin F."/>
            <person name="Silar P."/>
            <person name="Natvig D."/>
            <person name="Lalanne C."/>
            <person name="Gautier V."/>
            <person name="Ament-Velasquez S.L."/>
            <person name="Kruys A."/>
            <person name="Hutchinson M.I."/>
            <person name="Powell A.J."/>
            <person name="Barry K."/>
            <person name="Miller A.N."/>
            <person name="Grigoriev I.V."/>
            <person name="Debuchy R."/>
            <person name="Gladieux P."/>
            <person name="Thoren M.H."/>
            <person name="Johannesson H."/>
        </authorList>
    </citation>
    <scope>NUCLEOTIDE SEQUENCE</scope>
    <source>
        <strain evidence="2">PSN324</strain>
    </source>
</reference>
<evidence type="ECO:0000313" key="2">
    <source>
        <dbReference type="EMBL" id="KAK4457782.1"/>
    </source>
</evidence>
<dbReference type="Proteomes" id="UP001321749">
    <property type="component" value="Unassembled WGS sequence"/>
</dbReference>
<feature type="transmembrane region" description="Helical" evidence="1">
    <location>
        <begin position="127"/>
        <end position="146"/>
    </location>
</feature>
<keyword evidence="1" id="KW-1133">Transmembrane helix</keyword>
<proteinExistence type="predicted"/>
<organism evidence="2 3">
    <name type="scientific">Cladorrhinum samala</name>
    <dbReference type="NCBI Taxonomy" id="585594"/>
    <lineage>
        <taxon>Eukaryota</taxon>
        <taxon>Fungi</taxon>
        <taxon>Dikarya</taxon>
        <taxon>Ascomycota</taxon>
        <taxon>Pezizomycotina</taxon>
        <taxon>Sordariomycetes</taxon>
        <taxon>Sordariomycetidae</taxon>
        <taxon>Sordariales</taxon>
        <taxon>Podosporaceae</taxon>
        <taxon>Cladorrhinum</taxon>
    </lineage>
</organism>
<protein>
    <submittedName>
        <fullName evidence="2">Uncharacterized protein</fullName>
    </submittedName>
</protein>
<dbReference type="AlphaFoldDB" id="A0AAV9HAZ9"/>
<evidence type="ECO:0000256" key="1">
    <source>
        <dbReference type="SAM" id="Phobius"/>
    </source>
</evidence>
<dbReference type="EMBL" id="MU865097">
    <property type="protein sequence ID" value="KAK4457782.1"/>
    <property type="molecule type" value="Genomic_DNA"/>
</dbReference>
<feature type="transmembrane region" description="Helical" evidence="1">
    <location>
        <begin position="93"/>
        <end position="115"/>
    </location>
</feature>
<name>A0AAV9HAZ9_9PEZI</name>
<sequence length="211" mass="23470">MATNWSMILEPAFPNSNFDYEHRFIIGFSDNPYLKFPNSYNLSNSWQSLDQNVSRWIGTFGFSSYPYTIYAHTPSGIETALSAPERFVLVSSLYGAGNCISWFLILLSVTISWSFSTAARGPPRDSITNDFVAAVSMPLVAIGHYLHQVMTMRPGYQYRLPAGSGSDASGLKAAVTPEQVRFMAAIEAPLTVCEDFIPWAALLYLLAARRR</sequence>
<feature type="non-terminal residue" evidence="2">
    <location>
        <position position="211"/>
    </location>
</feature>
<reference evidence="2" key="1">
    <citation type="journal article" date="2023" name="Mol. Phylogenet. Evol.">
        <title>Genome-scale phylogeny and comparative genomics of the fungal order Sordariales.</title>
        <authorList>
            <person name="Hensen N."/>
            <person name="Bonometti L."/>
            <person name="Westerberg I."/>
            <person name="Brannstrom I.O."/>
            <person name="Guillou S."/>
            <person name="Cros-Aarteil S."/>
            <person name="Calhoun S."/>
            <person name="Haridas S."/>
            <person name="Kuo A."/>
            <person name="Mondo S."/>
            <person name="Pangilinan J."/>
            <person name="Riley R."/>
            <person name="LaButti K."/>
            <person name="Andreopoulos B."/>
            <person name="Lipzen A."/>
            <person name="Chen C."/>
            <person name="Yan M."/>
            <person name="Daum C."/>
            <person name="Ng V."/>
            <person name="Clum A."/>
            <person name="Steindorff A."/>
            <person name="Ohm R.A."/>
            <person name="Martin F."/>
            <person name="Silar P."/>
            <person name="Natvig D.O."/>
            <person name="Lalanne C."/>
            <person name="Gautier V."/>
            <person name="Ament-Velasquez S.L."/>
            <person name="Kruys A."/>
            <person name="Hutchinson M.I."/>
            <person name="Powell A.J."/>
            <person name="Barry K."/>
            <person name="Miller A.N."/>
            <person name="Grigoriev I.V."/>
            <person name="Debuchy R."/>
            <person name="Gladieux P."/>
            <person name="Hiltunen Thoren M."/>
            <person name="Johannesson H."/>
        </authorList>
    </citation>
    <scope>NUCLEOTIDE SEQUENCE</scope>
    <source>
        <strain evidence="2">PSN324</strain>
    </source>
</reference>